<evidence type="ECO:0000256" key="2">
    <source>
        <dbReference type="SAM" id="MobiDB-lite"/>
    </source>
</evidence>
<dbReference type="EMBL" id="HBIX01003570">
    <property type="protein sequence ID" value="CAE0710036.1"/>
    <property type="molecule type" value="Transcribed_RNA"/>
</dbReference>
<evidence type="ECO:0000313" key="6">
    <source>
        <dbReference type="EMBL" id="CAE0710038.1"/>
    </source>
</evidence>
<organism evidence="5">
    <name type="scientific">Pseudo-nitzschia australis</name>
    <dbReference type="NCBI Taxonomy" id="44445"/>
    <lineage>
        <taxon>Eukaryota</taxon>
        <taxon>Sar</taxon>
        <taxon>Stramenopiles</taxon>
        <taxon>Ochrophyta</taxon>
        <taxon>Bacillariophyta</taxon>
        <taxon>Bacillariophyceae</taxon>
        <taxon>Bacillariophycidae</taxon>
        <taxon>Bacillariales</taxon>
        <taxon>Bacillariaceae</taxon>
        <taxon>Pseudo-nitzschia</taxon>
    </lineage>
</organism>
<dbReference type="AlphaFoldDB" id="A0A6U9W7F9"/>
<accession>A0A6U9W7F9</accession>
<sequence length="471" mass="52681">MSSLAATQSDGYYLPPEYFESGAYRKQSRNEFAAASASNGNKNSSGDCEQKRIGHNQWLKYGIVRLELPKKAICLGCRQSVGKGTRFNAKKITTDEHYFSTKIYEFQLCCRNCLQYVTVLVVFLVVWFHTKVLGGYCTDPENGSFENLMIFLLTVIVLAYSYLIMNNVLGGLKNESYFRPWVIRTNPQHRGFDYVSGVKRQAGQEEILVTSTSGRNNPMEIPSGCYDSTDRRSLDNLEMAEVVRNGTKQALTEIEELEQIRQRNDVSASVNDADANASIRKSFRSDRKEKRRRLGEAKEKGWRDGMMVLPTNDHDVLAANDNCYGRPAEAEKRKLSAVRKSSIFSSNRARGNKNGRKRPRSSDRRADDTTTKVSCASPVRSGNFFVSPRNHTKRTEIAAASELTTNPVVDEVGSSSSLATVGIRPNTAKKKTLQLRRGENGLTILGKEKIIALKKSSFSQMMAAYGSDEDS</sequence>
<evidence type="ECO:0000256" key="1">
    <source>
        <dbReference type="ARBA" id="ARBA00005595"/>
    </source>
</evidence>
<feature type="region of interest" description="Disordered" evidence="2">
    <location>
        <begin position="265"/>
        <end position="298"/>
    </location>
</feature>
<feature type="compositionally biased region" description="Low complexity" evidence="2">
    <location>
        <begin position="265"/>
        <end position="278"/>
    </location>
</feature>
<feature type="transmembrane region" description="Helical" evidence="3">
    <location>
        <begin position="148"/>
        <end position="169"/>
    </location>
</feature>
<evidence type="ECO:0000313" key="7">
    <source>
        <dbReference type="EMBL" id="CAE0710039.1"/>
    </source>
</evidence>
<evidence type="ECO:0000313" key="4">
    <source>
        <dbReference type="EMBL" id="CAE0710035.1"/>
    </source>
</evidence>
<dbReference type="Pfam" id="PF04502">
    <property type="entry name" value="Saf4_Yju2"/>
    <property type="match status" value="1"/>
</dbReference>
<dbReference type="EMBL" id="HBIX01003573">
    <property type="protein sequence ID" value="CAE0710039.1"/>
    <property type="molecule type" value="Transcribed_RNA"/>
</dbReference>
<keyword evidence="3" id="KW-1133">Transmembrane helix</keyword>
<dbReference type="EMBL" id="HBIX01003569">
    <property type="protein sequence ID" value="CAE0710035.1"/>
    <property type="molecule type" value="Transcribed_RNA"/>
</dbReference>
<proteinExistence type="inferred from homology"/>
<keyword evidence="3" id="KW-0472">Membrane</keyword>
<dbReference type="GO" id="GO:0000398">
    <property type="term" value="P:mRNA splicing, via spliceosome"/>
    <property type="evidence" value="ECO:0007669"/>
    <property type="project" value="InterPro"/>
</dbReference>
<dbReference type="GO" id="GO:0005684">
    <property type="term" value="C:U2-type spliceosomal complex"/>
    <property type="evidence" value="ECO:0007669"/>
    <property type="project" value="TreeGrafter"/>
</dbReference>
<comment type="similarity">
    <text evidence="1">Belongs to the CWC16 family.</text>
</comment>
<feature type="compositionally biased region" description="Basic and acidic residues" evidence="2">
    <location>
        <begin position="283"/>
        <end position="298"/>
    </location>
</feature>
<evidence type="ECO:0000256" key="3">
    <source>
        <dbReference type="SAM" id="Phobius"/>
    </source>
</evidence>
<gene>
    <name evidence="4" type="ORF">PAUS00366_LOCUS2755</name>
    <name evidence="5" type="ORF">PAUS00366_LOCUS2756</name>
    <name evidence="6" type="ORF">PAUS00366_LOCUS2758</name>
    <name evidence="7" type="ORF">PAUS00366_LOCUS2759</name>
</gene>
<feature type="region of interest" description="Disordered" evidence="2">
    <location>
        <begin position="330"/>
        <end position="373"/>
    </location>
</feature>
<dbReference type="EMBL" id="HBIX01003572">
    <property type="protein sequence ID" value="CAE0710038.1"/>
    <property type="molecule type" value="Transcribed_RNA"/>
</dbReference>
<feature type="compositionally biased region" description="Basic residues" evidence="2">
    <location>
        <begin position="350"/>
        <end position="359"/>
    </location>
</feature>
<name>A0A6U9W7F9_9STRA</name>
<dbReference type="InterPro" id="IPR007590">
    <property type="entry name" value="Saf4/Yju2"/>
</dbReference>
<feature type="transmembrane region" description="Helical" evidence="3">
    <location>
        <begin position="108"/>
        <end position="128"/>
    </location>
</feature>
<reference evidence="5" key="1">
    <citation type="submission" date="2021-01" db="EMBL/GenBank/DDBJ databases">
        <authorList>
            <person name="Corre E."/>
            <person name="Pelletier E."/>
            <person name="Niang G."/>
            <person name="Scheremetjew M."/>
            <person name="Finn R."/>
            <person name="Kale V."/>
            <person name="Holt S."/>
            <person name="Cochrane G."/>
            <person name="Meng A."/>
            <person name="Brown T."/>
            <person name="Cohen L."/>
        </authorList>
    </citation>
    <scope>NUCLEOTIDE SEQUENCE</scope>
    <source>
        <strain evidence="5">10249 10 AB</strain>
    </source>
</reference>
<dbReference type="PANTHER" id="PTHR12111">
    <property type="entry name" value="SPLICING FACTOR YJU2"/>
    <property type="match status" value="1"/>
</dbReference>
<keyword evidence="3" id="KW-0812">Transmembrane</keyword>
<evidence type="ECO:0000313" key="5">
    <source>
        <dbReference type="EMBL" id="CAE0710036.1"/>
    </source>
</evidence>
<feature type="compositionally biased region" description="Basic and acidic residues" evidence="2">
    <location>
        <begin position="360"/>
        <end position="370"/>
    </location>
</feature>
<dbReference type="PANTHER" id="PTHR12111:SF2">
    <property type="entry name" value="SPLICING FACTOR YJU2B-RELATED"/>
    <property type="match status" value="1"/>
</dbReference>
<dbReference type="GO" id="GO:0071014">
    <property type="term" value="C:post-mRNA release spliceosomal complex"/>
    <property type="evidence" value="ECO:0007669"/>
    <property type="project" value="TreeGrafter"/>
</dbReference>
<protein>
    <submittedName>
        <fullName evidence="5">Uncharacterized protein</fullName>
    </submittedName>
</protein>